<evidence type="ECO:0000313" key="1">
    <source>
        <dbReference type="EMBL" id="HIS65227.1"/>
    </source>
</evidence>
<dbReference type="EMBL" id="DVJJ01000117">
    <property type="protein sequence ID" value="HIS65227.1"/>
    <property type="molecule type" value="Genomic_DNA"/>
</dbReference>
<reference evidence="1" key="2">
    <citation type="journal article" date="2021" name="PeerJ">
        <title>Extensive microbial diversity within the chicken gut microbiome revealed by metagenomics and culture.</title>
        <authorList>
            <person name="Gilroy R."/>
            <person name="Ravi A."/>
            <person name="Getino M."/>
            <person name="Pursley I."/>
            <person name="Horton D.L."/>
            <person name="Alikhan N.F."/>
            <person name="Baker D."/>
            <person name="Gharbi K."/>
            <person name="Hall N."/>
            <person name="Watson M."/>
            <person name="Adriaenssens E.M."/>
            <person name="Foster-Nyarko E."/>
            <person name="Jarju S."/>
            <person name="Secka A."/>
            <person name="Antonio M."/>
            <person name="Oren A."/>
            <person name="Chaudhuri R.R."/>
            <person name="La Ragione R."/>
            <person name="Hildebrand F."/>
            <person name="Pallen M.J."/>
        </authorList>
    </citation>
    <scope>NUCLEOTIDE SEQUENCE</scope>
    <source>
        <strain evidence="1">ChiBcec16-1751</strain>
    </source>
</reference>
<gene>
    <name evidence="1" type="ORF">IAA83_07655</name>
</gene>
<protein>
    <submittedName>
        <fullName evidence="1">TIGR04255 family protein</fullName>
    </submittedName>
</protein>
<evidence type="ECO:0000313" key="2">
    <source>
        <dbReference type="Proteomes" id="UP000886741"/>
    </source>
</evidence>
<dbReference type="AlphaFoldDB" id="A0A9D1JTK4"/>
<name>A0A9D1JTK4_9FIRM</name>
<dbReference type="NCBIfam" id="TIGR04255">
    <property type="entry name" value="sporadTIGR04255"/>
    <property type="match status" value="1"/>
</dbReference>
<accession>A0A9D1JTK4</accession>
<dbReference type="Proteomes" id="UP000886741">
    <property type="component" value="Unassembled WGS sequence"/>
</dbReference>
<organism evidence="1 2">
    <name type="scientific">Candidatus Avoscillospira avistercoris</name>
    <dbReference type="NCBI Taxonomy" id="2840707"/>
    <lineage>
        <taxon>Bacteria</taxon>
        <taxon>Bacillati</taxon>
        <taxon>Bacillota</taxon>
        <taxon>Clostridia</taxon>
        <taxon>Eubacteriales</taxon>
        <taxon>Oscillospiraceae</taxon>
        <taxon>Oscillospiraceae incertae sedis</taxon>
        <taxon>Candidatus Avoscillospira</taxon>
    </lineage>
</organism>
<sequence length="263" mass="29741">MFEQVDRCHYEKSPLLEVICQLRFPTILSISEKEPAEFQEAIRAAFPVYQKHQDQPAPKVAGMGTANPTVQTQPPVTNYHFISEDGRWRLNLTNSFIALTCRRYDSWEEFARMLDQALASFIRIYEPAYFERVGLRYMNAISRRELGLEGISWKDLLSPAVLGMLAEEDVQEQSVGRCTMDVDMALAGGCRLKMRSAPGMIRRAGQPEDKETRWILDIDLSTGGKVPVNQSAPALQMLHMHATPIFRNAITDQLHAAMEPAAL</sequence>
<comment type="caution">
    <text evidence="1">The sequence shown here is derived from an EMBL/GenBank/DDBJ whole genome shotgun (WGS) entry which is preliminary data.</text>
</comment>
<proteinExistence type="predicted"/>
<dbReference type="InterPro" id="IPR026349">
    <property type="entry name" value="CHP04255"/>
</dbReference>
<reference evidence="1" key="1">
    <citation type="submission" date="2020-10" db="EMBL/GenBank/DDBJ databases">
        <authorList>
            <person name="Gilroy R."/>
        </authorList>
    </citation>
    <scope>NUCLEOTIDE SEQUENCE</scope>
    <source>
        <strain evidence="1">ChiBcec16-1751</strain>
    </source>
</reference>